<keyword evidence="6 12" id="KW-0915">Sodium</keyword>
<evidence type="ECO:0000256" key="11">
    <source>
        <dbReference type="ARBA" id="ARBA00035585"/>
    </source>
</evidence>
<feature type="transmembrane region" description="Helical" evidence="12">
    <location>
        <begin position="102"/>
        <end position="121"/>
    </location>
</feature>
<feature type="transmembrane region" description="Helical" evidence="12">
    <location>
        <begin position="64"/>
        <end position="90"/>
    </location>
</feature>
<gene>
    <name evidence="12" type="primary">fluC</name>
    <name evidence="12" type="synonym">crcB</name>
    <name evidence="13" type="ORF">AB5I84_07200</name>
</gene>
<dbReference type="EMBL" id="JBGCUO010000001">
    <property type="protein sequence ID" value="MEY1661935.1"/>
    <property type="molecule type" value="Genomic_DNA"/>
</dbReference>
<evidence type="ECO:0000256" key="5">
    <source>
        <dbReference type="ARBA" id="ARBA00022989"/>
    </source>
</evidence>
<keyword evidence="2 12" id="KW-1003">Cell membrane</keyword>
<evidence type="ECO:0000313" key="14">
    <source>
        <dbReference type="Proteomes" id="UP001562065"/>
    </source>
</evidence>
<dbReference type="Proteomes" id="UP001562065">
    <property type="component" value="Unassembled WGS sequence"/>
</dbReference>
<keyword evidence="9 12" id="KW-0407">Ion channel</keyword>
<evidence type="ECO:0000256" key="12">
    <source>
        <dbReference type="HAMAP-Rule" id="MF_00454"/>
    </source>
</evidence>
<accession>A0ABV4AJT5</accession>
<comment type="similarity">
    <text evidence="10 12">Belongs to the fluoride channel Fluc/FEX (TC 1.A.43) family.</text>
</comment>
<dbReference type="PANTHER" id="PTHR28259">
    <property type="entry name" value="FLUORIDE EXPORT PROTEIN 1-RELATED"/>
    <property type="match status" value="1"/>
</dbReference>
<dbReference type="RefSeq" id="WP_369455181.1">
    <property type="nucleotide sequence ID" value="NZ_JBGCUO010000001.1"/>
</dbReference>
<name>A0ABV4AJT5_9GAMM</name>
<keyword evidence="3" id="KW-0997">Cell inner membrane</keyword>
<keyword evidence="8 12" id="KW-0472">Membrane</keyword>
<evidence type="ECO:0000256" key="3">
    <source>
        <dbReference type="ARBA" id="ARBA00022519"/>
    </source>
</evidence>
<feature type="binding site" evidence="12">
    <location>
        <position position="77"/>
    </location>
    <ligand>
        <name>Na(+)</name>
        <dbReference type="ChEBI" id="CHEBI:29101"/>
        <note>structural</note>
    </ligand>
</feature>
<protein>
    <recommendedName>
        <fullName evidence="12">Fluoride-specific ion channel FluC</fullName>
    </recommendedName>
</protein>
<evidence type="ECO:0000256" key="10">
    <source>
        <dbReference type="ARBA" id="ARBA00035120"/>
    </source>
</evidence>
<sequence>MEPLSSWSMLAMVAVGGALGAVLRFALARAADRPLLPWGTLAANLVASAVLGMLAAGAPPSPVWQLLVMVGVLGSLSTVSSLAGQVIGLWHRPAGHWLALRYLLLSLCLGIAAAAAGYQLGAGLWP</sequence>
<reference evidence="13 14" key="1">
    <citation type="submission" date="2024-07" db="EMBL/GenBank/DDBJ databases">
        <authorList>
            <person name="Ren Q."/>
        </authorList>
    </citation>
    <scope>NUCLEOTIDE SEQUENCE [LARGE SCALE GENOMIC DNA]</scope>
    <source>
        <strain evidence="13 14">REN37</strain>
    </source>
</reference>
<evidence type="ECO:0000256" key="1">
    <source>
        <dbReference type="ARBA" id="ARBA00004651"/>
    </source>
</evidence>
<feature type="transmembrane region" description="Helical" evidence="12">
    <location>
        <begin position="38"/>
        <end position="58"/>
    </location>
</feature>
<dbReference type="HAMAP" id="MF_00454">
    <property type="entry name" value="FluC"/>
    <property type="match status" value="1"/>
</dbReference>
<evidence type="ECO:0000256" key="6">
    <source>
        <dbReference type="ARBA" id="ARBA00023053"/>
    </source>
</evidence>
<dbReference type="InterPro" id="IPR003691">
    <property type="entry name" value="FluC"/>
</dbReference>
<keyword evidence="4 12" id="KW-0812">Transmembrane</keyword>
<evidence type="ECO:0000256" key="8">
    <source>
        <dbReference type="ARBA" id="ARBA00023136"/>
    </source>
</evidence>
<feature type="binding site" evidence="12">
    <location>
        <position position="74"/>
    </location>
    <ligand>
        <name>Na(+)</name>
        <dbReference type="ChEBI" id="CHEBI:29101"/>
        <note>structural</note>
    </ligand>
</feature>
<evidence type="ECO:0000256" key="9">
    <source>
        <dbReference type="ARBA" id="ARBA00023303"/>
    </source>
</evidence>
<comment type="catalytic activity">
    <reaction evidence="11">
        <text>fluoride(in) = fluoride(out)</text>
        <dbReference type="Rhea" id="RHEA:76159"/>
        <dbReference type="ChEBI" id="CHEBI:17051"/>
    </reaction>
    <physiologicalReaction direction="left-to-right" evidence="11">
        <dbReference type="Rhea" id="RHEA:76160"/>
    </physiologicalReaction>
</comment>
<keyword evidence="14" id="KW-1185">Reference proteome</keyword>
<dbReference type="Pfam" id="PF02537">
    <property type="entry name" value="CRCB"/>
    <property type="match status" value="1"/>
</dbReference>
<keyword evidence="7 12" id="KW-0406">Ion transport</keyword>
<comment type="caution">
    <text evidence="13">The sequence shown here is derived from an EMBL/GenBank/DDBJ whole genome shotgun (WGS) entry which is preliminary data.</text>
</comment>
<evidence type="ECO:0000256" key="2">
    <source>
        <dbReference type="ARBA" id="ARBA00022475"/>
    </source>
</evidence>
<comment type="activity regulation">
    <text evidence="12">Na(+) is not transported, but it plays an essential structural role and its presence is essential for fluoride channel function.</text>
</comment>
<comment type="subcellular location">
    <subcellularLocation>
        <location evidence="1 12">Cell membrane</location>
        <topology evidence="1 12">Multi-pass membrane protein</topology>
    </subcellularLocation>
</comment>
<comment type="function">
    <text evidence="12">Fluoride-specific ion channel. Important for reducing fluoride concentration in the cell, thus reducing its toxicity.</text>
</comment>
<keyword evidence="5 12" id="KW-1133">Transmembrane helix</keyword>
<keyword evidence="12" id="KW-0479">Metal-binding</keyword>
<evidence type="ECO:0000256" key="4">
    <source>
        <dbReference type="ARBA" id="ARBA00022692"/>
    </source>
</evidence>
<organism evidence="13 14">
    <name type="scientific">Isoalcanivorax beigongshangi</name>
    <dbReference type="NCBI Taxonomy" id="3238810"/>
    <lineage>
        <taxon>Bacteria</taxon>
        <taxon>Pseudomonadati</taxon>
        <taxon>Pseudomonadota</taxon>
        <taxon>Gammaproteobacteria</taxon>
        <taxon>Oceanospirillales</taxon>
        <taxon>Alcanivoracaceae</taxon>
        <taxon>Isoalcanivorax</taxon>
    </lineage>
</organism>
<dbReference type="PANTHER" id="PTHR28259:SF1">
    <property type="entry name" value="FLUORIDE EXPORT PROTEIN 1-RELATED"/>
    <property type="match status" value="1"/>
</dbReference>
<feature type="transmembrane region" description="Helical" evidence="12">
    <location>
        <begin position="6"/>
        <end position="26"/>
    </location>
</feature>
<evidence type="ECO:0000256" key="7">
    <source>
        <dbReference type="ARBA" id="ARBA00023065"/>
    </source>
</evidence>
<keyword evidence="12" id="KW-0813">Transport</keyword>
<proteinExistence type="inferred from homology"/>
<evidence type="ECO:0000313" key="13">
    <source>
        <dbReference type="EMBL" id="MEY1661935.1"/>
    </source>
</evidence>